<organism evidence="7 8">
    <name type="scientific">Kocuria rhizophila</name>
    <dbReference type="NCBI Taxonomy" id="72000"/>
    <lineage>
        <taxon>Bacteria</taxon>
        <taxon>Bacillati</taxon>
        <taxon>Actinomycetota</taxon>
        <taxon>Actinomycetes</taxon>
        <taxon>Micrococcales</taxon>
        <taxon>Micrococcaceae</taxon>
        <taxon>Kocuria</taxon>
    </lineage>
</organism>
<evidence type="ECO:0000256" key="4">
    <source>
        <dbReference type="ARBA" id="ARBA00022801"/>
    </source>
</evidence>
<dbReference type="Proteomes" id="UP000298017">
    <property type="component" value="Unassembled WGS sequence"/>
</dbReference>
<evidence type="ECO:0000256" key="1">
    <source>
        <dbReference type="ARBA" id="ARBA00004945"/>
    </source>
</evidence>
<dbReference type="PANTHER" id="PTHR46832">
    <property type="entry name" value="5'-METHYLTHIOADENOSINE/S-ADENOSYLHOMOCYSTEINE NUCLEOSIDASE"/>
    <property type="match status" value="1"/>
</dbReference>
<keyword evidence="7" id="KW-0326">Glycosidase</keyword>
<dbReference type="InterPro" id="IPR000845">
    <property type="entry name" value="Nucleoside_phosphorylase_d"/>
</dbReference>
<dbReference type="GO" id="GO:0019509">
    <property type="term" value="P:L-methionine salvage from methylthioadenosine"/>
    <property type="evidence" value="ECO:0007669"/>
    <property type="project" value="InterPro"/>
</dbReference>
<dbReference type="EMBL" id="SPNK01000011">
    <property type="protein sequence ID" value="TFI00041.1"/>
    <property type="molecule type" value="Genomic_DNA"/>
</dbReference>
<comment type="pathway">
    <text evidence="1">Amino-acid biosynthesis; L-methionine biosynthesis via salvage pathway; S-methyl-5-thio-alpha-D-ribose 1-phosphate from S-methyl-5'-thioadenosine (hydrolase route): step 1/2.</text>
</comment>
<dbReference type="InterPro" id="IPR010049">
    <property type="entry name" value="MTA_SAH_Nsdase"/>
</dbReference>
<comment type="caution">
    <text evidence="7">The sequence shown here is derived from an EMBL/GenBank/DDBJ whole genome shotgun (WGS) entry which is preliminary data.</text>
</comment>
<dbReference type="RefSeq" id="WP_135010782.1">
    <property type="nucleotide sequence ID" value="NZ_JAYEXM010000003.1"/>
</dbReference>
<evidence type="ECO:0000259" key="6">
    <source>
        <dbReference type="Pfam" id="PF01048"/>
    </source>
</evidence>
<dbReference type="SUPFAM" id="SSF53167">
    <property type="entry name" value="Purine and uridine phosphorylases"/>
    <property type="match status" value="1"/>
</dbReference>
<dbReference type="GO" id="GO:0019284">
    <property type="term" value="P:L-methionine salvage from S-adenosylmethionine"/>
    <property type="evidence" value="ECO:0007669"/>
    <property type="project" value="TreeGrafter"/>
</dbReference>
<keyword evidence="4 7" id="KW-0378">Hydrolase</keyword>
<dbReference type="InterPro" id="IPR035994">
    <property type="entry name" value="Nucleoside_phosphorylase_sf"/>
</dbReference>
<evidence type="ECO:0000313" key="8">
    <source>
        <dbReference type="Proteomes" id="UP000298017"/>
    </source>
</evidence>
<keyword evidence="3" id="KW-0028">Amino-acid biosynthesis</keyword>
<dbReference type="GO" id="GO:0009164">
    <property type="term" value="P:nucleoside catabolic process"/>
    <property type="evidence" value="ECO:0007669"/>
    <property type="project" value="InterPro"/>
</dbReference>
<dbReference type="GO" id="GO:0008782">
    <property type="term" value="F:adenosylhomocysteine nucleosidase activity"/>
    <property type="evidence" value="ECO:0007669"/>
    <property type="project" value="UniProtKB-EC"/>
</dbReference>
<dbReference type="EC" id="3.2.2.9" evidence="2"/>
<keyword evidence="5" id="KW-0486">Methionine biosynthesis</keyword>
<sequence length="253" mass="25824">MHSTDTSDDAALFAACVGAPAVVVAMAEEAQPFLDLATAGCSIPQQVGGAQLHALELEGRPVLLVRTGIGLVNAASALTSALERFEPSAVVSAGSCGGLRADVNVGDLVVGARFRYADADATAFGYAPGQVPGMPESFDAAGPLLSAAEHLAAEEGRQLWRGTMLSGGSFVTAENVGVTRELFPEALSTDMETTALAQVCGSHETPFLAVRSISDLCGPAADQQFHLELDVVAGISARAVCRLLSALEGAARA</sequence>
<name>A0AAX2SCA6_KOCRH</name>
<evidence type="ECO:0000313" key="7">
    <source>
        <dbReference type="EMBL" id="TFI00041.1"/>
    </source>
</evidence>
<proteinExistence type="predicted"/>
<dbReference type="GO" id="GO:0005829">
    <property type="term" value="C:cytosol"/>
    <property type="evidence" value="ECO:0007669"/>
    <property type="project" value="TreeGrafter"/>
</dbReference>
<reference evidence="7 8" key="1">
    <citation type="submission" date="2019-03" db="EMBL/GenBank/DDBJ databases">
        <title>Genome Sequencing and Assembly of Various Microbes Isolated from Alder Root Nodule.</title>
        <authorList>
            <person name="Swanson E."/>
            <person name="Sevigny J.L."/>
            <person name="Pesce C."/>
            <person name="Davis I."/>
            <person name="Kleiner V."/>
            <person name="Tisa L."/>
        </authorList>
    </citation>
    <scope>NUCLEOTIDE SEQUENCE [LARGE SCALE GENOMIC DNA]</scope>
    <source>
        <strain evidence="7 8">4R-31</strain>
    </source>
</reference>
<dbReference type="Pfam" id="PF01048">
    <property type="entry name" value="PNP_UDP_1"/>
    <property type="match status" value="1"/>
</dbReference>
<dbReference type="Gene3D" id="3.40.50.1580">
    <property type="entry name" value="Nucleoside phosphorylase domain"/>
    <property type="match status" value="1"/>
</dbReference>
<dbReference type="AlphaFoldDB" id="A0AAX2SCA6"/>
<evidence type="ECO:0000256" key="3">
    <source>
        <dbReference type="ARBA" id="ARBA00022605"/>
    </source>
</evidence>
<dbReference type="CDD" id="cd09008">
    <property type="entry name" value="MTAN"/>
    <property type="match status" value="1"/>
</dbReference>
<evidence type="ECO:0000256" key="5">
    <source>
        <dbReference type="ARBA" id="ARBA00023167"/>
    </source>
</evidence>
<feature type="domain" description="Nucleoside phosphorylase" evidence="6">
    <location>
        <begin position="21"/>
        <end position="246"/>
    </location>
</feature>
<dbReference type="NCBIfam" id="TIGR01704">
    <property type="entry name" value="MTA_SAH-Nsdase"/>
    <property type="match status" value="1"/>
</dbReference>
<accession>A0AAX2SCA6</accession>
<protein>
    <recommendedName>
        <fullName evidence="2">adenosylhomocysteine nucleosidase</fullName>
        <ecNumber evidence="2">3.2.2.9</ecNumber>
    </recommendedName>
</protein>
<dbReference type="GO" id="GO:0008930">
    <property type="term" value="F:methylthioadenosine nucleosidase activity"/>
    <property type="evidence" value="ECO:0007669"/>
    <property type="project" value="InterPro"/>
</dbReference>
<evidence type="ECO:0000256" key="2">
    <source>
        <dbReference type="ARBA" id="ARBA00011974"/>
    </source>
</evidence>
<keyword evidence="8" id="KW-1185">Reference proteome</keyword>
<gene>
    <name evidence="7" type="primary">mtnN</name>
    <name evidence="7" type="ORF">E4P33_09535</name>
</gene>
<dbReference type="PANTHER" id="PTHR46832:SF1">
    <property type="entry name" value="5'-METHYLTHIOADENOSINE_S-ADENOSYLHOMOCYSTEINE NUCLEOSIDASE"/>
    <property type="match status" value="1"/>
</dbReference>